<dbReference type="HOGENOM" id="CLU_397301_0_0_0"/>
<dbReference type="SMART" id="SM00091">
    <property type="entry name" value="PAS"/>
    <property type="match status" value="2"/>
</dbReference>
<dbReference type="KEGG" id="lfc:LFE_1663"/>
<dbReference type="Pfam" id="PF00989">
    <property type="entry name" value="PAS"/>
    <property type="match status" value="1"/>
</dbReference>
<evidence type="ECO:0000256" key="1">
    <source>
        <dbReference type="ARBA" id="ARBA00004651"/>
    </source>
</evidence>
<keyword evidence="5 7" id="KW-0472">Membrane</keyword>
<feature type="domain" description="PAS" evidence="8">
    <location>
        <begin position="278"/>
        <end position="329"/>
    </location>
</feature>
<evidence type="ECO:0000256" key="5">
    <source>
        <dbReference type="ARBA" id="ARBA00023136"/>
    </source>
</evidence>
<dbReference type="STRING" id="1162668.LFE_1663"/>
<evidence type="ECO:0000313" key="11">
    <source>
        <dbReference type="Proteomes" id="UP000007382"/>
    </source>
</evidence>
<dbReference type="Proteomes" id="UP000007382">
    <property type="component" value="Chromosome"/>
</dbReference>
<dbReference type="PATRIC" id="fig|1162668.3.peg.1980"/>
<keyword evidence="11" id="KW-1185">Reference proteome</keyword>
<dbReference type="InterPro" id="IPR000160">
    <property type="entry name" value="GGDEF_dom"/>
</dbReference>
<dbReference type="PROSITE" id="PS50887">
    <property type="entry name" value="GGDEF"/>
    <property type="match status" value="1"/>
</dbReference>
<keyword evidence="6" id="KW-0175">Coiled coil</keyword>
<evidence type="ECO:0000313" key="10">
    <source>
        <dbReference type="EMBL" id="BAM07344.1"/>
    </source>
</evidence>
<keyword evidence="4 7" id="KW-1133">Transmembrane helix</keyword>
<dbReference type="Pfam" id="PF13426">
    <property type="entry name" value="PAS_9"/>
    <property type="match status" value="1"/>
</dbReference>
<dbReference type="InterPro" id="IPR000014">
    <property type="entry name" value="PAS"/>
</dbReference>
<feature type="transmembrane region" description="Helical" evidence="7">
    <location>
        <begin position="186"/>
        <end position="206"/>
    </location>
</feature>
<evidence type="ECO:0000256" key="7">
    <source>
        <dbReference type="SAM" id="Phobius"/>
    </source>
</evidence>
<dbReference type="AlphaFoldDB" id="I0IPZ5"/>
<reference evidence="10 11" key="1">
    <citation type="journal article" date="2012" name="J. Bacteriol.">
        <title>Complete Genome Sequence of Leptospirillum ferrooxidans Strain C2-3, Isolated from a Fresh Volcanic Ash Deposit on the Island of Miyake, Japan.</title>
        <authorList>
            <person name="Fujimura R."/>
            <person name="Sato Y."/>
            <person name="Nishizawa T."/>
            <person name="Oshima K."/>
            <person name="Kim S.-W."/>
            <person name="Hattori M."/>
            <person name="Kamijo T."/>
            <person name="Ohta H."/>
        </authorList>
    </citation>
    <scope>NUCLEOTIDE SEQUENCE [LARGE SCALE GENOMIC DNA]</scope>
    <source>
        <strain evidence="10 11">C2-3</strain>
    </source>
</reference>
<dbReference type="NCBIfam" id="TIGR00229">
    <property type="entry name" value="sensory_box"/>
    <property type="match status" value="2"/>
</dbReference>
<feature type="transmembrane region" description="Helical" evidence="7">
    <location>
        <begin position="136"/>
        <end position="155"/>
    </location>
</feature>
<name>I0IPZ5_LEPFC</name>
<evidence type="ECO:0000259" key="9">
    <source>
        <dbReference type="PROSITE" id="PS50887"/>
    </source>
</evidence>
<dbReference type="NCBIfam" id="TIGR00254">
    <property type="entry name" value="GGDEF"/>
    <property type="match status" value="1"/>
</dbReference>
<feature type="transmembrane region" description="Helical" evidence="7">
    <location>
        <begin position="161"/>
        <end position="179"/>
    </location>
</feature>
<proteinExistence type="predicted"/>
<feature type="coiled-coil region" evidence="6">
    <location>
        <begin position="247"/>
        <end position="274"/>
    </location>
</feature>
<dbReference type="GO" id="GO:0005886">
    <property type="term" value="C:plasma membrane"/>
    <property type="evidence" value="ECO:0007669"/>
    <property type="project" value="UniProtKB-SubCell"/>
</dbReference>
<feature type="domain" description="GGDEF" evidence="9">
    <location>
        <begin position="554"/>
        <end position="688"/>
    </location>
</feature>
<dbReference type="PANTHER" id="PTHR44757">
    <property type="entry name" value="DIGUANYLATE CYCLASE DGCP"/>
    <property type="match status" value="1"/>
</dbReference>
<evidence type="ECO:0000256" key="6">
    <source>
        <dbReference type="SAM" id="Coils"/>
    </source>
</evidence>
<dbReference type="GO" id="GO:0006355">
    <property type="term" value="P:regulation of DNA-templated transcription"/>
    <property type="evidence" value="ECO:0007669"/>
    <property type="project" value="InterPro"/>
</dbReference>
<feature type="transmembrane region" description="Helical" evidence="7">
    <location>
        <begin position="97"/>
        <end position="120"/>
    </location>
</feature>
<keyword evidence="3 7" id="KW-0812">Transmembrane</keyword>
<evidence type="ECO:0008006" key="12">
    <source>
        <dbReference type="Google" id="ProtNLM"/>
    </source>
</evidence>
<dbReference type="InterPro" id="IPR029787">
    <property type="entry name" value="Nucleotide_cyclase"/>
</dbReference>
<evidence type="ECO:0000256" key="2">
    <source>
        <dbReference type="ARBA" id="ARBA00022475"/>
    </source>
</evidence>
<reference evidence="11" key="2">
    <citation type="submission" date="2012-03" db="EMBL/GenBank/DDBJ databases">
        <title>The complete genome sequence of the pioneer microbe on fresh volcanic deposit, Leptospirillum ferrooxidans strain C2-3.</title>
        <authorList>
            <person name="Fujimura R."/>
            <person name="Sato Y."/>
            <person name="Nishizawa T."/>
            <person name="Nanba K."/>
            <person name="Oshima K."/>
            <person name="Hattori M."/>
            <person name="Kamijo T."/>
            <person name="Ohta H."/>
        </authorList>
    </citation>
    <scope>NUCLEOTIDE SEQUENCE [LARGE SCALE GENOMIC DNA]</scope>
    <source>
        <strain evidence="11">C2-3</strain>
    </source>
</reference>
<dbReference type="SUPFAM" id="SSF55073">
    <property type="entry name" value="Nucleotide cyclase"/>
    <property type="match status" value="1"/>
</dbReference>
<dbReference type="InterPro" id="IPR013767">
    <property type="entry name" value="PAS_fold"/>
</dbReference>
<dbReference type="InterPro" id="IPR043128">
    <property type="entry name" value="Rev_trsase/Diguanyl_cyclase"/>
</dbReference>
<gene>
    <name evidence="10" type="ordered locus">LFE_1663</name>
</gene>
<keyword evidence="2" id="KW-1003">Cell membrane</keyword>
<feature type="transmembrane region" description="Helical" evidence="7">
    <location>
        <begin position="62"/>
        <end position="85"/>
    </location>
</feature>
<dbReference type="CDD" id="cd01949">
    <property type="entry name" value="GGDEF"/>
    <property type="match status" value="1"/>
</dbReference>
<dbReference type="PROSITE" id="PS50112">
    <property type="entry name" value="PAS"/>
    <property type="match status" value="1"/>
</dbReference>
<dbReference type="EMBL" id="AP012342">
    <property type="protein sequence ID" value="BAM07344.1"/>
    <property type="molecule type" value="Genomic_DNA"/>
</dbReference>
<comment type="subcellular location">
    <subcellularLocation>
        <location evidence="1">Cell membrane</location>
        <topology evidence="1">Multi-pass membrane protein</topology>
    </subcellularLocation>
</comment>
<protein>
    <recommendedName>
        <fullName evidence="12">Diguanylate cyclase</fullName>
    </recommendedName>
</protein>
<dbReference type="eggNOG" id="COG2199">
    <property type="taxonomic scope" value="Bacteria"/>
</dbReference>
<dbReference type="Pfam" id="PF05231">
    <property type="entry name" value="MASE1"/>
    <property type="match status" value="1"/>
</dbReference>
<dbReference type="Pfam" id="PF00990">
    <property type="entry name" value="GGDEF"/>
    <property type="match status" value="1"/>
</dbReference>
<sequence length="693" mass="77535">MAPGVFLGAFLGNAFFLHWSIPQALLIALGNTMGPLLGAGFLHRGKSPWKDFTTARDVYRFLGGMGVLGSGVTSIVGSLVMVKLSSENTGMSFVESWLAWWTSDSCSILMLSPAIFTWFFPENSRIHPSFSKRSDLLMGGAILALLLVGWAVYFFPGLPEMTSLGLTGMFLPFLVWVAMTMSQRKVFSFLGIILFLQFGATAMGYGPFAHLVKNPQDAMIGMELLGMMTGFAVILVNVLTLERRSVMEQLEHINRTLESRVEERTRDLDQKTRELSGQLLFLQLLLDSLPVPVFIVDPKGYFALSNQKLGELLGVAPPDLIGRSVDEFFDSGCFNLFSEDGASFSEDSELRREDITFCANGQKRTLIANRVSIQNPISGMIVSLQDISERVFLEQRIQEREQLFRLIVETLPLPMIISRKSDSVLLYANPSVGTLFQLDIQPWIGRPLLSFWADPNDRDLFLDEVTQKGVVLDRESELRMPSGEKIWMSISGGFSHISDEDVLIVAFRDIHEVRERQMILHQEVRTDFLTGLGNRKDLQEALPLSIERAREGATPLVVCILDLDDFKAVNDLFGHAAGDILLREMALRMKASLRAEDYIARLGGDEFVLILENLEPNEDLIGFLDRFRELIEMPVALPTGENVSIGLSLGLTIYTEGETDPDLLMRQADEALYRAKAEKGSRSSWWKIYSMAP</sequence>
<dbReference type="Gene3D" id="3.30.450.20">
    <property type="entry name" value="PAS domain"/>
    <property type="match status" value="2"/>
</dbReference>
<dbReference type="SMART" id="SM00267">
    <property type="entry name" value="GGDEF"/>
    <property type="match status" value="1"/>
</dbReference>
<dbReference type="Gene3D" id="3.30.70.270">
    <property type="match status" value="1"/>
</dbReference>
<dbReference type="InterPro" id="IPR052155">
    <property type="entry name" value="Biofilm_reg_signaling"/>
</dbReference>
<organism evidence="10 11">
    <name type="scientific">Leptospirillum ferrooxidans (strain C2-3)</name>
    <dbReference type="NCBI Taxonomy" id="1162668"/>
    <lineage>
        <taxon>Bacteria</taxon>
        <taxon>Pseudomonadati</taxon>
        <taxon>Nitrospirota</taxon>
        <taxon>Nitrospiria</taxon>
        <taxon>Nitrospirales</taxon>
        <taxon>Nitrospiraceae</taxon>
        <taxon>Leptospirillum</taxon>
    </lineage>
</organism>
<feature type="transmembrane region" description="Helical" evidence="7">
    <location>
        <begin position="218"/>
        <end position="239"/>
    </location>
</feature>
<evidence type="ECO:0000259" key="8">
    <source>
        <dbReference type="PROSITE" id="PS50112"/>
    </source>
</evidence>
<evidence type="ECO:0000256" key="3">
    <source>
        <dbReference type="ARBA" id="ARBA00022692"/>
    </source>
</evidence>
<dbReference type="InterPro" id="IPR035965">
    <property type="entry name" value="PAS-like_dom_sf"/>
</dbReference>
<dbReference type="PANTHER" id="PTHR44757:SF2">
    <property type="entry name" value="BIOFILM ARCHITECTURE MAINTENANCE PROTEIN MBAA"/>
    <property type="match status" value="1"/>
</dbReference>
<dbReference type="SUPFAM" id="SSF55785">
    <property type="entry name" value="PYP-like sensor domain (PAS domain)"/>
    <property type="match status" value="2"/>
</dbReference>
<dbReference type="eggNOG" id="COG3447">
    <property type="taxonomic scope" value="Bacteria"/>
</dbReference>
<dbReference type="CDD" id="cd00130">
    <property type="entry name" value="PAS"/>
    <property type="match status" value="2"/>
</dbReference>
<dbReference type="InterPro" id="IPR007895">
    <property type="entry name" value="MASE1"/>
</dbReference>
<feature type="transmembrane region" description="Helical" evidence="7">
    <location>
        <begin position="20"/>
        <end position="42"/>
    </location>
</feature>
<accession>I0IPZ5</accession>
<evidence type="ECO:0000256" key="4">
    <source>
        <dbReference type="ARBA" id="ARBA00022989"/>
    </source>
</evidence>